<name>A0A401RTH1_CHIPU</name>
<keyword evidence="4" id="KW-1185">Reference proteome</keyword>
<dbReference type="AlphaFoldDB" id="A0A401RTH1"/>
<comment type="caution">
    <text evidence="3">The sequence shown here is derived from an EMBL/GenBank/DDBJ whole genome shotgun (WGS) entry which is preliminary data.</text>
</comment>
<dbReference type="InterPro" id="IPR057953">
    <property type="entry name" value="SAPC2_N"/>
</dbReference>
<evidence type="ECO:0000313" key="4">
    <source>
        <dbReference type="Proteomes" id="UP000287033"/>
    </source>
</evidence>
<feature type="domain" description="Suppressor APC" evidence="2">
    <location>
        <begin position="10"/>
        <end position="85"/>
    </location>
</feature>
<dbReference type="PANTHER" id="PTHR14907">
    <property type="entry name" value="FI14130P"/>
    <property type="match status" value="1"/>
</dbReference>
<reference evidence="3 4" key="1">
    <citation type="journal article" date="2018" name="Nat. Ecol. Evol.">
        <title>Shark genomes provide insights into elasmobranch evolution and the origin of vertebrates.</title>
        <authorList>
            <person name="Hara Y"/>
            <person name="Yamaguchi K"/>
            <person name="Onimaru K"/>
            <person name="Kadota M"/>
            <person name="Koyanagi M"/>
            <person name="Keeley SD"/>
            <person name="Tatsumi K"/>
            <person name="Tanaka K"/>
            <person name="Motone F"/>
            <person name="Kageyama Y"/>
            <person name="Nozu R"/>
            <person name="Adachi N"/>
            <person name="Nishimura O"/>
            <person name="Nakagawa R"/>
            <person name="Tanegashima C"/>
            <person name="Kiyatake I"/>
            <person name="Matsumoto R"/>
            <person name="Murakumo K"/>
            <person name="Nishida K"/>
            <person name="Terakita A"/>
            <person name="Kuratani S"/>
            <person name="Sato K"/>
            <person name="Hyodo S Kuraku.S."/>
        </authorList>
    </citation>
    <scope>NUCLEOTIDE SEQUENCE [LARGE SCALE GENOMIC DNA]</scope>
</reference>
<evidence type="ECO:0000259" key="2">
    <source>
        <dbReference type="Pfam" id="PF25825"/>
    </source>
</evidence>
<dbReference type="OrthoDB" id="10035013at2759"/>
<feature type="region of interest" description="Disordered" evidence="1">
    <location>
        <begin position="84"/>
        <end position="125"/>
    </location>
</feature>
<protein>
    <recommendedName>
        <fullName evidence="2">Suppressor APC domain-containing protein</fullName>
    </recommendedName>
</protein>
<feature type="region of interest" description="Disordered" evidence="1">
    <location>
        <begin position="228"/>
        <end position="261"/>
    </location>
</feature>
<dbReference type="EMBL" id="BEZZ01002235">
    <property type="protein sequence ID" value="GCC21443.1"/>
    <property type="molecule type" value="Genomic_DNA"/>
</dbReference>
<accession>A0A401RTH1</accession>
<proteinExistence type="predicted"/>
<gene>
    <name evidence="3" type="ORF">chiPu_0019915</name>
</gene>
<organism evidence="3 4">
    <name type="scientific">Chiloscyllium punctatum</name>
    <name type="common">Brownbanded bambooshark</name>
    <name type="synonym">Hemiscyllium punctatum</name>
    <dbReference type="NCBI Taxonomy" id="137246"/>
    <lineage>
        <taxon>Eukaryota</taxon>
        <taxon>Metazoa</taxon>
        <taxon>Chordata</taxon>
        <taxon>Craniata</taxon>
        <taxon>Vertebrata</taxon>
        <taxon>Chondrichthyes</taxon>
        <taxon>Elasmobranchii</taxon>
        <taxon>Galeomorphii</taxon>
        <taxon>Galeoidea</taxon>
        <taxon>Orectolobiformes</taxon>
        <taxon>Hemiscylliidae</taxon>
        <taxon>Chiloscyllium</taxon>
    </lineage>
</organism>
<feature type="compositionally biased region" description="Polar residues" evidence="1">
    <location>
        <begin position="95"/>
        <end position="105"/>
    </location>
</feature>
<dbReference type="PANTHER" id="PTHR14907:SF2">
    <property type="entry name" value="SUPPRESSOR APC DOMAIN-CONTAINING PROTEIN 2"/>
    <property type="match status" value="1"/>
</dbReference>
<dbReference type="InterPro" id="IPR026828">
    <property type="entry name" value="SAPC2_1/2"/>
</dbReference>
<sequence length="261" mass="28553">MKPHPRDPEPRSFLHSLRTLFDILDQEGRGSVELREIESRWPGEGRREAALPPGLMGCLRRAAAPSGRLTFPRLLAGIRAALQQEAGSPEPDSVPGSSRYQQPGESQRETPAGGNRSWAAAADHKGPGIGCSRSVGASMVLGALRCSNQEDNGLRQPPISNGDHDNMVPFSAPRVDGFRSPLGAESFQQQPIRSLKEQNYLLTKELSSKRERVVTLEQEKASLVKRLMEDRGAHAQLTPRTGTSRSPPPCSFPHWGSEEEP</sequence>
<evidence type="ECO:0000256" key="1">
    <source>
        <dbReference type="SAM" id="MobiDB-lite"/>
    </source>
</evidence>
<evidence type="ECO:0000313" key="3">
    <source>
        <dbReference type="EMBL" id="GCC21443.1"/>
    </source>
</evidence>
<dbReference type="Pfam" id="PF25825">
    <property type="entry name" value="SAPC2_N"/>
    <property type="match status" value="1"/>
</dbReference>
<dbReference type="Proteomes" id="UP000287033">
    <property type="component" value="Unassembled WGS sequence"/>
</dbReference>